<keyword evidence="2" id="KW-1185">Reference proteome</keyword>
<evidence type="ECO:0000313" key="1">
    <source>
        <dbReference type="EMBL" id="KAI1699917.1"/>
    </source>
</evidence>
<organism evidence="1 2">
    <name type="scientific">Ditylenchus destructor</name>
    <dbReference type="NCBI Taxonomy" id="166010"/>
    <lineage>
        <taxon>Eukaryota</taxon>
        <taxon>Metazoa</taxon>
        <taxon>Ecdysozoa</taxon>
        <taxon>Nematoda</taxon>
        <taxon>Chromadorea</taxon>
        <taxon>Rhabditida</taxon>
        <taxon>Tylenchina</taxon>
        <taxon>Tylenchomorpha</taxon>
        <taxon>Sphaerularioidea</taxon>
        <taxon>Anguinidae</taxon>
        <taxon>Anguininae</taxon>
        <taxon>Ditylenchus</taxon>
    </lineage>
</organism>
<reference evidence="1" key="1">
    <citation type="submission" date="2022-01" db="EMBL/GenBank/DDBJ databases">
        <title>Genome Sequence Resource for Two Populations of Ditylenchus destructor, the Migratory Endoparasitic Phytonematode.</title>
        <authorList>
            <person name="Zhang H."/>
            <person name="Lin R."/>
            <person name="Xie B."/>
        </authorList>
    </citation>
    <scope>NUCLEOTIDE SEQUENCE</scope>
    <source>
        <strain evidence="1">BazhouSP</strain>
    </source>
</reference>
<accession>A0AAD4QTN9</accession>
<evidence type="ECO:0000313" key="2">
    <source>
        <dbReference type="Proteomes" id="UP001201812"/>
    </source>
</evidence>
<dbReference type="AlphaFoldDB" id="A0AAD4QTN9"/>
<gene>
    <name evidence="1" type="ORF">DdX_17009</name>
</gene>
<name>A0AAD4QTN9_9BILA</name>
<sequence>MDPQSLFRMISRYRLLQTCLRNVSISPRDLCVLSSIQFSSQTAIINLILQGTKLQRFSSFGEPPTEEIQMPFALIPMNTFSHPAGTQPDFATPNAAAAATQDAAAPNANNGAAEQPVTAENIAGDIAANGRLATAGIFLYC</sequence>
<comment type="caution">
    <text evidence="1">The sequence shown here is derived from an EMBL/GenBank/DDBJ whole genome shotgun (WGS) entry which is preliminary data.</text>
</comment>
<dbReference type="Proteomes" id="UP001201812">
    <property type="component" value="Unassembled WGS sequence"/>
</dbReference>
<protein>
    <submittedName>
        <fullName evidence="1">Uncharacterized protein</fullName>
    </submittedName>
</protein>
<dbReference type="EMBL" id="JAKKPZ010000162">
    <property type="protein sequence ID" value="KAI1699917.1"/>
    <property type="molecule type" value="Genomic_DNA"/>
</dbReference>
<proteinExistence type="predicted"/>